<keyword evidence="2" id="KW-1133">Transmembrane helix</keyword>
<evidence type="ECO:0000313" key="3">
    <source>
        <dbReference type="EMBL" id="KAK7074007.1"/>
    </source>
</evidence>
<dbReference type="EMBL" id="JAXCGZ010011870">
    <property type="protein sequence ID" value="KAK7074007.1"/>
    <property type="molecule type" value="Genomic_DNA"/>
</dbReference>
<evidence type="ECO:0000256" key="1">
    <source>
        <dbReference type="SAM" id="MobiDB-lite"/>
    </source>
</evidence>
<dbReference type="Proteomes" id="UP001381693">
    <property type="component" value="Unassembled WGS sequence"/>
</dbReference>
<dbReference type="AlphaFoldDB" id="A0AAN8WXR8"/>
<evidence type="ECO:0000256" key="2">
    <source>
        <dbReference type="SAM" id="Phobius"/>
    </source>
</evidence>
<keyword evidence="4" id="KW-1185">Reference proteome</keyword>
<organism evidence="3 4">
    <name type="scientific">Halocaridina rubra</name>
    <name type="common">Hawaiian red shrimp</name>
    <dbReference type="NCBI Taxonomy" id="373956"/>
    <lineage>
        <taxon>Eukaryota</taxon>
        <taxon>Metazoa</taxon>
        <taxon>Ecdysozoa</taxon>
        <taxon>Arthropoda</taxon>
        <taxon>Crustacea</taxon>
        <taxon>Multicrustacea</taxon>
        <taxon>Malacostraca</taxon>
        <taxon>Eumalacostraca</taxon>
        <taxon>Eucarida</taxon>
        <taxon>Decapoda</taxon>
        <taxon>Pleocyemata</taxon>
        <taxon>Caridea</taxon>
        <taxon>Atyoidea</taxon>
        <taxon>Atyidae</taxon>
        <taxon>Halocaridina</taxon>
    </lineage>
</organism>
<evidence type="ECO:0000313" key="4">
    <source>
        <dbReference type="Proteomes" id="UP001381693"/>
    </source>
</evidence>
<sequence length="225" mass="23377">MILHIQAPGFYSTTFPQKNTTQSLSAQSEQPKSVKSAGKAEAEVGTQQTSLPVAVTQRAGDLTPATKTTLLLTEAIISAAAEIAALSVVIATAGVLPHSSSLRNLGAEEGKTSPSVAEKGLQGKEVEATMKLNAGSSILNKYKLQRYRGGTNITAAVGNAATGWFTAASAVTTGRTPWLVTSTGTGLRRPYRAGFLLLLFTVFTLALFPTSASATAQTYNGGSQR</sequence>
<comment type="caution">
    <text evidence="3">The sequence shown here is derived from an EMBL/GenBank/DDBJ whole genome shotgun (WGS) entry which is preliminary data.</text>
</comment>
<reference evidence="3 4" key="1">
    <citation type="submission" date="2023-11" db="EMBL/GenBank/DDBJ databases">
        <title>Halocaridina rubra genome assembly.</title>
        <authorList>
            <person name="Smith C."/>
        </authorList>
    </citation>
    <scope>NUCLEOTIDE SEQUENCE [LARGE SCALE GENOMIC DNA]</scope>
    <source>
        <strain evidence="3">EP-1</strain>
        <tissue evidence="3">Whole</tissue>
    </source>
</reference>
<protein>
    <submittedName>
        <fullName evidence="3">Uncharacterized protein</fullName>
    </submittedName>
</protein>
<name>A0AAN8WXR8_HALRR</name>
<keyword evidence="2" id="KW-0472">Membrane</keyword>
<feature type="transmembrane region" description="Helical" evidence="2">
    <location>
        <begin position="195"/>
        <end position="216"/>
    </location>
</feature>
<feature type="non-terminal residue" evidence="3">
    <location>
        <position position="225"/>
    </location>
</feature>
<feature type="compositionally biased region" description="Polar residues" evidence="1">
    <location>
        <begin position="21"/>
        <end position="33"/>
    </location>
</feature>
<accession>A0AAN8WXR8</accession>
<keyword evidence="2" id="KW-0812">Transmembrane</keyword>
<proteinExistence type="predicted"/>
<feature type="region of interest" description="Disordered" evidence="1">
    <location>
        <begin position="21"/>
        <end position="47"/>
    </location>
</feature>
<gene>
    <name evidence="3" type="ORF">SK128_011645</name>
</gene>